<accession>A0AAD7AVD8</accession>
<feature type="region of interest" description="Disordered" evidence="4">
    <location>
        <begin position="543"/>
        <end position="576"/>
    </location>
</feature>
<dbReference type="AlphaFoldDB" id="A0AAD7AVD8"/>
<dbReference type="PANTHER" id="PTHR48081">
    <property type="entry name" value="AB HYDROLASE SUPERFAMILY PROTEIN C4A8.06C"/>
    <property type="match status" value="1"/>
</dbReference>
<dbReference type="GO" id="GO:0016787">
    <property type="term" value="F:hydrolase activity"/>
    <property type="evidence" value="ECO:0007669"/>
    <property type="project" value="UniProtKB-KW"/>
</dbReference>
<dbReference type="Gene3D" id="3.40.50.1820">
    <property type="entry name" value="alpha/beta hydrolase"/>
    <property type="match status" value="2"/>
</dbReference>
<feature type="domain" description="Alpha/beta hydrolase fold-3" evidence="5">
    <location>
        <begin position="168"/>
        <end position="295"/>
    </location>
</feature>
<comment type="caution">
    <text evidence="6">The sequence shown here is derived from an EMBL/GenBank/DDBJ whole genome shotgun (WGS) entry which is preliminary data.</text>
</comment>
<dbReference type="SUPFAM" id="SSF53474">
    <property type="entry name" value="alpha/beta-Hydrolases"/>
    <property type="match status" value="1"/>
</dbReference>
<dbReference type="PROSITE" id="PS01174">
    <property type="entry name" value="LIPASE_GDXG_SER"/>
    <property type="match status" value="1"/>
</dbReference>
<evidence type="ECO:0000313" key="7">
    <source>
        <dbReference type="Proteomes" id="UP001218218"/>
    </source>
</evidence>
<dbReference type="InterPro" id="IPR002168">
    <property type="entry name" value="Lipase_GDXG_HIS_AS"/>
</dbReference>
<dbReference type="Proteomes" id="UP001218218">
    <property type="component" value="Unassembled WGS sequence"/>
</dbReference>
<keyword evidence="7" id="KW-1185">Reference proteome</keyword>
<evidence type="ECO:0000313" key="6">
    <source>
        <dbReference type="EMBL" id="KAJ7368495.1"/>
    </source>
</evidence>
<feature type="active site" evidence="3">
    <location>
        <position position="249"/>
    </location>
</feature>
<dbReference type="PANTHER" id="PTHR48081:SF5">
    <property type="entry name" value="ALPHA_BETA HYDROLASE FOLD-3 DOMAIN-CONTAINING PROTEIN"/>
    <property type="match status" value="1"/>
</dbReference>
<evidence type="ECO:0000256" key="4">
    <source>
        <dbReference type="SAM" id="MobiDB-lite"/>
    </source>
</evidence>
<dbReference type="InterPro" id="IPR029058">
    <property type="entry name" value="AB_hydrolase_fold"/>
</dbReference>
<gene>
    <name evidence="6" type="ORF">DFH08DRAFT_831558</name>
</gene>
<feature type="region of interest" description="Disordered" evidence="4">
    <location>
        <begin position="309"/>
        <end position="390"/>
    </location>
</feature>
<dbReference type="EMBL" id="JARIHO010000001">
    <property type="protein sequence ID" value="KAJ7368495.1"/>
    <property type="molecule type" value="Genomic_DNA"/>
</dbReference>
<comment type="similarity">
    <text evidence="1">Belongs to the 'GDXG' lipolytic enzyme family.</text>
</comment>
<dbReference type="InterPro" id="IPR013094">
    <property type="entry name" value="AB_hydrolase_3"/>
</dbReference>
<keyword evidence="2" id="KW-0378">Hydrolase</keyword>
<organism evidence="6 7">
    <name type="scientific">Mycena albidolilacea</name>
    <dbReference type="NCBI Taxonomy" id="1033008"/>
    <lineage>
        <taxon>Eukaryota</taxon>
        <taxon>Fungi</taxon>
        <taxon>Dikarya</taxon>
        <taxon>Basidiomycota</taxon>
        <taxon>Agaricomycotina</taxon>
        <taxon>Agaricomycetes</taxon>
        <taxon>Agaricomycetidae</taxon>
        <taxon>Agaricales</taxon>
        <taxon>Marasmiineae</taxon>
        <taxon>Mycenaceae</taxon>
        <taxon>Mycena</taxon>
    </lineage>
</organism>
<dbReference type="InterPro" id="IPR033140">
    <property type="entry name" value="Lipase_GDXG_put_SER_AS"/>
</dbReference>
<dbReference type="InterPro" id="IPR050300">
    <property type="entry name" value="GDXG_lipolytic_enzyme"/>
</dbReference>
<evidence type="ECO:0000256" key="1">
    <source>
        <dbReference type="ARBA" id="ARBA00010515"/>
    </source>
</evidence>
<evidence type="ECO:0000256" key="2">
    <source>
        <dbReference type="ARBA" id="ARBA00022801"/>
    </source>
</evidence>
<evidence type="ECO:0000259" key="5">
    <source>
        <dbReference type="Pfam" id="PF07859"/>
    </source>
</evidence>
<dbReference type="PROSITE" id="PS01173">
    <property type="entry name" value="LIPASE_GDXG_HIS"/>
    <property type="match status" value="1"/>
</dbReference>
<name>A0AAD7AVD8_9AGAR</name>
<dbReference type="Pfam" id="PF07859">
    <property type="entry name" value="Abhydrolase_3"/>
    <property type="match status" value="2"/>
</dbReference>
<reference evidence="6" key="1">
    <citation type="submission" date="2023-03" db="EMBL/GenBank/DDBJ databases">
        <title>Massive genome expansion in bonnet fungi (Mycena s.s.) driven by repeated elements and novel gene families across ecological guilds.</title>
        <authorList>
            <consortium name="Lawrence Berkeley National Laboratory"/>
            <person name="Harder C.B."/>
            <person name="Miyauchi S."/>
            <person name="Viragh M."/>
            <person name="Kuo A."/>
            <person name="Thoen E."/>
            <person name="Andreopoulos B."/>
            <person name="Lu D."/>
            <person name="Skrede I."/>
            <person name="Drula E."/>
            <person name="Henrissat B."/>
            <person name="Morin E."/>
            <person name="Kohler A."/>
            <person name="Barry K."/>
            <person name="LaButti K."/>
            <person name="Morin E."/>
            <person name="Salamov A."/>
            <person name="Lipzen A."/>
            <person name="Mereny Z."/>
            <person name="Hegedus B."/>
            <person name="Baldrian P."/>
            <person name="Stursova M."/>
            <person name="Weitz H."/>
            <person name="Taylor A."/>
            <person name="Grigoriev I.V."/>
            <person name="Nagy L.G."/>
            <person name="Martin F."/>
            <person name="Kauserud H."/>
        </authorList>
    </citation>
    <scope>NUCLEOTIDE SEQUENCE</scope>
    <source>
        <strain evidence="6">CBHHK002</strain>
    </source>
</reference>
<proteinExistence type="inferred from homology"/>
<protein>
    <submittedName>
        <fullName evidence="6">Alpha/beta-hydrolase</fullName>
    </submittedName>
</protein>
<feature type="compositionally biased region" description="Basic and acidic residues" evidence="4">
    <location>
        <begin position="335"/>
        <end position="366"/>
    </location>
</feature>
<sequence>MPVSTFSAAVHITPVVVKTFARHGKRLAKKRNEEHAEEAQDDILFDEAFHIVKAFIELGTQNKVESLQKFCNTHVVAPYWAAVAPVCIPLRSCNEAADVLIEWFGPDELKAVVGGERWWQVRGLDGIDGEWITQKDFLSDEKVHPPSGRKLSDDDETVLRMEKLDRVMLYVHGGGYFWGSINTHRYQLIRYARKIEGRVFAVNYRKAPQYPWPCPLQDVLAAYLYLIRPPPNALHKAIPPSKIVLAGDSAGGGLCLSTLAIIRDMGLPMPAGAALISPWVDLTHSFPSVMENTETDIIPQHGFLAKPSTLWPVDPLPTEDGRVGPSTNNPPPDPGHADQLKPSKARLEEESSAAHKDGGGESKNAEIDDPDDYDVDHWEPKPPKVQMSDPDATPLELHAQIQLYATTEQLTHPLVSPVLQGSLGNLPPMYILAGDDEVLRDEIMYIAHRAAHPEKYPVRKGVLKSARRQKENAERFTTPTKVHLQVFDDMPHVSTVFTFTKSAKHAYRTIGEFVKHVTDHDEEQLALNPFPRPQPYRSLSKETLSADEANTRKSDGPPLLSKLSGSDETKADGPTQLAAEKVTESISTLENSEDIRMIRERVDIKGEPRPMEPREELSVLRLKPSEVGIIKEAPTIRWLKGQEEWDVRYRQSAEKAIRQRRKNEAKAKILLDNARQQGLVLVSDPGPELTSVVSSTSAHATGGVIQEERRWGPLDLEHERPPPTAIAKRRDTPDALALLKKHIYHTAPATHRIIPKLKLSDAVRAAFDPNDDPNKPPKQSVSEAQVRNSLVPDSLHGMKIWDVLVGYFMRKSQAKATNGKNAIKEVVTGSPVAGAEA</sequence>
<evidence type="ECO:0000256" key="3">
    <source>
        <dbReference type="PROSITE-ProRule" id="PRU10038"/>
    </source>
</evidence>
<feature type="domain" description="Alpha/beta hydrolase fold-3" evidence="5">
    <location>
        <begin position="393"/>
        <end position="451"/>
    </location>
</feature>